<organism evidence="1 2">
    <name type="scientific">Phenylobacterium deserti</name>
    <dbReference type="NCBI Taxonomy" id="1914756"/>
    <lineage>
        <taxon>Bacteria</taxon>
        <taxon>Pseudomonadati</taxon>
        <taxon>Pseudomonadota</taxon>
        <taxon>Alphaproteobacteria</taxon>
        <taxon>Caulobacterales</taxon>
        <taxon>Caulobacteraceae</taxon>
        <taxon>Phenylobacterium</taxon>
    </lineage>
</organism>
<protein>
    <recommendedName>
        <fullName evidence="3">GIY-YIG nuclease family protein</fullName>
    </recommendedName>
</protein>
<gene>
    <name evidence="1" type="ORF">DJ018_13835</name>
</gene>
<proteinExistence type="predicted"/>
<keyword evidence="2" id="KW-1185">Reference proteome</keyword>
<dbReference type="AlphaFoldDB" id="A0A328AG73"/>
<comment type="caution">
    <text evidence="1">The sequence shown here is derived from an EMBL/GenBank/DDBJ whole genome shotgun (WGS) entry which is preliminary data.</text>
</comment>
<dbReference type="Proteomes" id="UP000249725">
    <property type="component" value="Unassembled WGS sequence"/>
</dbReference>
<reference evidence="2" key="1">
    <citation type="submission" date="2018-05" db="EMBL/GenBank/DDBJ databases">
        <authorList>
            <person name="Li X."/>
        </authorList>
    </citation>
    <scope>NUCLEOTIDE SEQUENCE [LARGE SCALE GENOMIC DNA]</scope>
    <source>
        <strain evidence="2">YIM 73061</strain>
    </source>
</reference>
<evidence type="ECO:0000313" key="1">
    <source>
        <dbReference type="EMBL" id="RAK52424.1"/>
    </source>
</evidence>
<dbReference type="OrthoDB" id="7190053at2"/>
<evidence type="ECO:0008006" key="3">
    <source>
        <dbReference type="Google" id="ProtNLM"/>
    </source>
</evidence>
<evidence type="ECO:0000313" key="2">
    <source>
        <dbReference type="Proteomes" id="UP000249725"/>
    </source>
</evidence>
<name>A0A328AG73_9CAUL</name>
<sequence length="103" mass="11397">MTATTRHARGAGHSVYAVLLHDGRRSEPWGLYIGQTSRDPDLRFDQHKAGYKASGAAKRFGVRLLPDLVEHLNPMRAWEALELEAALAEVLREAGVPWVEGGH</sequence>
<accession>A0A328AG73</accession>
<dbReference type="EMBL" id="QFYR01000003">
    <property type="protein sequence ID" value="RAK52424.1"/>
    <property type="molecule type" value="Genomic_DNA"/>
</dbReference>